<evidence type="ECO:0000256" key="13">
    <source>
        <dbReference type="ARBA" id="ARBA00023295"/>
    </source>
</evidence>
<evidence type="ECO:0000256" key="4">
    <source>
        <dbReference type="ARBA" id="ARBA00012045"/>
    </source>
</evidence>
<dbReference type="NCBIfam" id="TIGR01084">
    <property type="entry name" value="mutY"/>
    <property type="match status" value="1"/>
</dbReference>
<keyword evidence="12" id="KW-0234">DNA repair</keyword>
<dbReference type="CDD" id="cd00056">
    <property type="entry name" value="ENDO3c"/>
    <property type="match status" value="1"/>
</dbReference>
<keyword evidence="13 14" id="KW-0326">Glycosidase</keyword>
<evidence type="ECO:0000259" key="15">
    <source>
        <dbReference type="SMART" id="SM00478"/>
    </source>
</evidence>
<evidence type="ECO:0000256" key="5">
    <source>
        <dbReference type="ARBA" id="ARBA00022023"/>
    </source>
</evidence>
<evidence type="ECO:0000256" key="10">
    <source>
        <dbReference type="ARBA" id="ARBA00023004"/>
    </source>
</evidence>
<dbReference type="GO" id="GO:0006284">
    <property type="term" value="P:base-excision repair"/>
    <property type="evidence" value="ECO:0007669"/>
    <property type="project" value="UniProtKB-UniRule"/>
</dbReference>
<keyword evidence="8 14" id="KW-0227">DNA damage</keyword>
<dbReference type="Pfam" id="PF00633">
    <property type="entry name" value="HHH"/>
    <property type="match status" value="1"/>
</dbReference>
<dbReference type="InterPro" id="IPR029119">
    <property type="entry name" value="MutY_C"/>
</dbReference>
<evidence type="ECO:0000256" key="2">
    <source>
        <dbReference type="ARBA" id="ARBA00002933"/>
    </source>
</evidence>
<dbReference type="InterPro" id="IPR011257">
    <property type="entry name" value="DNA_glycosylase"/>
</dbReference>
<dbReference type="Pfam" id="PF14815">
    <property type="entry name" value="NUDIX_4"/>
    <property type="match status" value="1"/>
</dbReference>
<dbReference type="PANTHER" id="PTHR42944">
    <property type="entry name" value="ADENINE DNA GLYCOSYLASE"/>
    <property type="match status" value="1"/>
</dbReference>
<dbReference type="Gene3D" id="1.10.340.30">
    <property type="entry name" value="Hypothetical protein, domain 2"/>
    <property type="match status" value="1"/>
</dbReference>
<dbReference type="GO" id="GO:0034039">
    <property type="term" value="F:8-oxo-7,8-dihydroguanine DNA N-glycosylase activity"/>
    <property type="evidence" value="ECO:0007669"/>
    <property type="project" value="TreeGrafter"/>
</dbReference>
<dbReference type="GO" id="GO:0006298">
    <property type="term" value="P:mismatch repair"/>
    <property type="evidence" value="ECO:0007669"/>
    <property type="project" value="TreeGrafter"/>
</dbReference>
<dbReference type="AlphaFoldDB" id="A0A143YUR0"/>
<dbReference type="GO" id="GO:0051539">
    <property type="term" value="F:4 iron, 4 sulfur cluster binding"/>
    <property type="evidence" value="ECO:0007669"/>
    <property type="project" value="UniProtKB-UniRule"/>
</dbReference>
<evidence type="ECO:0000256" key="14">
    <source>
        <dbReference type="RuleBase" id="RU365096"/>
    </source>
</evidence>
<evidence type="ECO:0000256" key="7">
    <source>
        <dbReference type="ARBA" id="ARBA00022723"/>
    </source>
</evidence>
<comment type="cofactor">
    <cofactor evidence="14">
        <name>[4Fe-4S] cluster</name>
        <dbReference type="ChEBI" id="CHEBI:49883"/>
    </cofactor>
    <text evidence="14">Binds 1 [4Fe-4S] cluster.</text>
</comment>
<keyword evidence="7" id="KW-0479">Metal-binding</keyword>
<name>A0A143YUR0_9LACT</name>
<keyword evidence="11" id="KW-0411">Iron-sulfur</keyword>
<dbReference type="InterPro" id="IPR005760">
    <property type="entry name" value="A/G_AdeGlyc_MutY"/>
</dbReference>
<dbReference type="SMART" id="SM00478">
    <property type="entry name" value="ENDO3c"/>
    <property type="match status" value="1"/>
</dbReference>
<dbReference type="InterPro" id="IPR000445">
    <property type="entry name" value="HhH_motif"/>
</dbReference>
<dbReference type="GO" id="GO:0032357">
    <property type="term" value="F:oxidized purine DNA binding"/>
    <property type="evidence" value="ECO:0007669"/>
    <property type="project" value="TreeGrafter"/>
</dbReference>
<comment type="catalytic activity">
    <reaction evidence="1 14">
        <text>Hydrolyzes free adenine bases from 7,8-dihydro-8-oxoguanine:adenine mismatched double-stranded DNA, leaving an apurinic site.</text>
        <dbReference type="EC" id="3.2.2.31"/>
    </reaction>
</comment>
<keyword evidence="10 14" id="KW-0408">Iron</keyword>
<organism evidence="16 17">
    <name type="scientific">Trichococcus palustris</name>
    <dbReference type="NCBI Taxonomy" id="140314"/>
    <lineage>
        <taxon>Bacteria</taxon>
        <taxon>Bacillati</taxon>
        <taxon>Bacillota</taxon>
        <taxon>Bacilli</taxon>
        <taxon>Lactobacillales</taxon>
        <taxon>Carnobacteriaceae</taxon>
        <taxon>Trichococcus</taxon>
    </lineage>
</organism>
<evidence type="ECO:0000313" key="17">
    <source>
        <dbReference type="Proteomes" id="UP000242754"/>
    </source>
</evidence>
<dbReference type="GO" id="GO:0035485">
    <property type="term" value="F:adenine/guanine mispair binding"/>
    <property type="evidence" value="ECO:0007669"/>
    <property type="project" value="TreeGrafter"/>
</dbReference>
<sequence length="415" mass="47575">MTKNTNDTKTIYAIEMWPIEKIKAFRKALLDWYDKEKRDLPWRRTNDPYCIWVSEIMLQQTRVDTVIPYYYNFLNKFPDIASLATAHEDVLLKAWEGLGYYSRVKNMQKAAQQIVADYNGVFPEDPKEIAKLKGIGPYTAGAVSSIAFQLPEPAVDGNVMRVMSRLFEIDADIAKPASRKIFEEIVRELIDPDRPGDFNQALMDLGSSICTPLNPRPEISPIKAFNAAYQHGTMHLYPVKSKAKKPVPMNLQGIILQNKDKEFLLEKRPKTGLLADFWTFPLLQVEPVVTDRENKIVVQTELLVAEAYPTEEVHDKNPEIAFSQIEEALTAAVAAKYQLHPIWLKAETGSVNHVFSHIKWHITGYYGRVLDAGNGTLPENCKWVSEHDFPAYAFPVPQQKMWQQFQQNTRKEFNL</sequence>
<dbReference type="InterPro" id="IPR023170">
    <property type="entry name" value="HhH_base_excis_C"/>
</dbReference>
<keyword evidence="9" id="KW-0378">Hydrolase</keyword>
<dbReference type="STRING" id="140314.SAMN04488076_104161"/>
<keyword evidence="17" id="KW-1185">Reference proteome</keyword>
<reference evidence="16 17" key="1">
    <citation type="submission" date="2016-02" db="EMBL/GenBank/DDBJ databases">
        <authorList>
            <person name="Wen L."/>
            <person name="He K."/>
            <person name="Yang H."/>
        </authorList>
    </citation>
    <scope>NUCLEOTIDE SEQUENCE [LARGE SCALE GENOMIC DNA]</scope>
    <source>
        <strain evidence="16">Trichococcus palustris</strain>
    </source>
</reference>
<evidence type="ECO:0000256" key="9">
    <source>
        <dbReference type="ARBA" id="ARBA00022801"/>
    </source>
</evidence>
<evidence type="ECO:0000256" key="8">
    <source>
        <dbReference type="ARBA" id="ARBA00022763"/>
    </source>
</evidence>
<gene>
    <name evidence="16" type="ORF">Tpal_2122</name>
</gene>
<evidence type="ECO:0000256" key="12">
    <source>
        <dbReference type="ARBA" id="ARBA00023204"/>
    </source>
</evidence>
<proteinExistence type="inferred from homology"/>
<evidence type="ECO:0000256" key="3">
    <source>
        <dbReference type="ARBA" id="ARBA00008343"/>
    </source>
</evidence>
<dbReference type="GO" id="GO:0000701">
    <property type="term" value="F:purine-specific mismatch base pair DNA N-glycosylase activity"/>
    <property type="evidence" value="ECO:0007669"/>
    <property type="project" value="UniProtKB-EC"/>
</dbReference>
<evidence type="ECO:0000256" key="6">
    <source>
        <dbReference type="ARBA" id="ARBA00022485"/>
    </source>
</evidence>
<dbReference type="EC" id="3.2.2.31" evidence="4 14"/>
<dbReference type="InterPro" id="IPR003265">
    <property type="entry name" value="HhH-GPD_domain"/>
</dbReference>
<dbReference type="RefSeq" id="WP_087033670.1">
    <property type="nucleotide sequence ID" value="NZ_FJNE01000006.1"/>
</dbReference>
<dbReference type="Proteomes" id="UP000242754">
    <property type="component" value="Unassembled WGS sequence"/>
</dbReference>
<dbReference type="CDD" id="cd03431">
    <property type="entry name" value="NUDIX_DNA_Glycosylase_C-MutY"/>
    <property type="match status" value="1"/>
</dbReference>
<dbReference type="EMBL" id="FJNE01000006">
    <property type="protein sequence ID" value="CZQ97248.1"/>
    <property type="molecule type" value="Genomic_DNA"/>
</dbReference>
<dbReference type="SUPFAM" id="SSF55811">
    <property type="entry name" value="Nudix"/>
    <property type="match status" value="1"/>
</dbReference>
<evidence type="ECO:0000256" key="11">
    <source>
        <dbReference type="ARBA" id="ARBA00023014"/>
    </source>
</evidence>
<comment type="function">
    <text evidence="2">Adenine glycosylase active on G-A mispairs. MutY also corrects error-prone DNA synthesis past GO lesions which are due to the oxidatively damaged form of guanine: 7,8-dihydro-8-oxoguanine (8-oxo-dGTP).</text>
</comment>
<dbReference type="GO" id="GO:0046872">
    <property type="term" value="F:metal ion binding"/>
    <property type="evidence" value="ECO:0007669"/>
    <property type="project" value="UniProtKB-UniRule"/>
</dbReference>
<evidence type="ECO:0000313" key="16">
    <source>
        <dbReference type="EMBL" id="CZQ97248.1"/>
    </source>
</evidence>
<dbReference type="OrthoDB" id="9802365at2"/>
<keyword evidence="6" id="KW-0004">4Fe-4S</keyword>
<evidence type="ECO:0000256" key="1">
    <source>
        <dbReference type="ARBA" id="ARBA00000843"/>
    </source>
</evidence>
<dbReference type="InterPro" id="IPR044298">
    <property type="entry name" value="MIG/MutY"/>
</dbReference>
<dbReference type="InterPro" id="IPR015797">
    <property type="entry name" value="NUDIX_hydrolase-like_dom_sf"/>
</dbReference>
<accession>A0A143YUR0</accession>
<feature type="domain" description="HhH-GPD" evidence="15">
    <location>
        <begin position="57"/>
        <end position="208"/>
    </location>
</feature>
<dbReference type="Gene3D" id="1.10.1670.10">
    <property type="entry name" value="Helix-hairpin-Helix base-excision DNA repair enzymes (C-terminal)"/>
    <property type="match status" value="1"/>
</dbReference>
<dbReference type="PANTHER" id="PTHR42944:SF1">
    <property type="entry name" value="ADENINE DNA GLYCOSYLASE"/>
    <property type="match status" value="1"/>
</dbReference>
<dbReference type="Pfam" id="PF00730">
    <property type="entry name" value="HhH-GPD"/>
    <property type="match status" value="1"/>
</dbReference>
<dbReference type="FunFam" id="1.10.340.30:FF:000002">
    <property type="entry name" value="Adenine DNA glycosylase"/>
    <property type="match status" value="1"/>
</dbReference>
<comment type="similarity">
    <text evidence="3 14">Belongs to the Nth/MutY family.</text>
</comment>
<dbReference type="Gene3D" id="3.90.79.10">
    <property type="entry name" value="Nucleoside Triphosphate Pyrophosphohydrolase"/>
    <property type="match status" value="1"/>
</dbReference>
<dbReference type="SUPFAM" id="SSF48150">
    <property type="entry name" value="DNA-glycosylase"/>
    <property type="match status" value="1"/>
</dbReference>
<protein>
    <recommendedName>
        <fullName evidence="5 14">Adenine DNA glycosylase</fullName>
        <ecNumber evidence="4 14">3.2.2.31</ecNumber>
    </recommendedName>
</protein>